<dbReference type="Pfam" id="PF00400">
    <property type="entry name" value="WD40"/>
    <property type="match status" value="2"/>
</dbReference>
<comment type="caution">
    <text evidence="1">The sequence shown here is derived from an EMBL/GenBank/DDBJ whole genome shotgun (WGS) entry which is preliminary data.</text>
</comment>
<dbReference type="InterPro" id="IPR001680">
    <property type="entry name" value="WD40_rpt"/>
</dbReference>
<dbReference type="SUPFAM" id="SSF50978">
    <property type="entry name" value="WD40 repeat-like"/>
    <property type="match status" value="1"/>
</dbReference>
<feature type="non-terminal residue" evidence="1">
    <location>
        <position position="1"/>
    </location>
</feature>
<protein>
    <submittedName>
        <fullName evidence="1">DEND3 protein</fullName>
    </submittedName>
</protein>
<keyword evidence="2" id="KW-1185">Reference proteome</keyword>
<accession>A0ABS2XLS6</accession>
<name>A0ABS2XLS6_POLSP</name>
<feature type="non-terminal residue" evidence="1">
    <location>
        <position position="290"/>
    </location>
</feature>
<evidence type="ECO:0000313" key="2">
    <source>
        <dbReference type="Proteomes" id="UP001166093"/>
    </source>
</evidence>
<organism evidence="1 2">
    <name type="scientific">Polyodon spathula</name>
    <name type="common">North American paddlefish</name>
    <name type="synonym">Squalus spathula</name>
    <dbReference type="NCBI Taxonomy" id="7913"/>
    <lineage>
        <taxon>Eukaryota</taxon>
        <taxon>Metazoa</taxon>
        <taxon>Chordata</taxon>
        <taxon>Craniata</taxon>
        <taxon>Vertebrata</taxon>
        <taxon>Euteleostomi</taxon>
        <taxon>Actinopterygii</taxon>
        <taxon>Chondrostei</taxon>
        <taxon>Acipenseriformes</taxon>
        <taxon>Polyodontidae</taxon>
        <taxon>Polyodon</taxon>
    </lineage>
</organism>
<dbReference type="Gene3D" id="2.130.10.10">
    <property type="entry name" value="YVTN repeat-like/Quinoprotein amine dehydrogenase"/>
    <property type="match status" value="2"/>
</dbReference>
<dbReference type="SMART" id="SM00320">
    <property type="entry name" value="WD40"/>
    <property type="match status" value="2"/>
</dbReference>
<dbReference type="InterPro" id="IPR015943">
    <property type="entry name" value="WD40/YVTN_repeat-like_dom_sf"/>
</dbReference>
<gene>
    <name evidence="1" type="primary">Dennd3_2</name>
    <name evidence="1" type="ORF">GTO93_0009284</name>
</gene>
<dbReference type="PANTHER" id="PTHR12296">
    <property type="entry name" value="DENN DOMAIN-CONTAINING PROTEIN 4"/>
    <property type="match status" value="1"/>
</dbReference>
<dbReference type="InterPro" id="IPR051696">
    <property type="entry name" value="DENN_Domain_GEFs"/>
</dbReference>
<evidence type="ECO:0000313" key="1">
    <source>
        <dbReference type="EMBL" id="MBN3275006.1"/>
    </source>
</evidence>
<proteinExistence type="predicted"/>
<dbReference type="EMBL" id="JAAWVQ010046717">
    <property type="protein sequence ID" value="MBN3275006.1"/>
    <property type="molecule type" value="Genomic_DNA"/>
</dbReference>
<dbReference type="InterPro" id="IPR036322">
    <property type="entry name" value="WD40_repeat_dom_sf"/>
</dbReference>
<dbReference type="PANTHER" id="PTHR12296:SF21">
    <property type="entry name" value="DENN DOMAIN-CONTAINING PROTEIN 3"/>
    <property type="match status" value="1"/>
</dbReference>
<sequence>MLGLEQNQVWLGSQDCTIYIINTVSMSCNKQLTDHRSEVTDMVIEDSNDKFSQIQAYSCSADGTIITWDVFTLKVKNQFHVECQRLTSIRLFRGTLWCCARECIMELRKNGMLNRRLLLPEQTGVIAAGFSCFQLFIDWIKDFIETVEDGRKDSTVILQRTPAWNTLVMLPSLRGSWQREQLWTASAERGELCIWHAKDLARPFHRIQLQDCTGVSCMIKVKNQIWVGSRGRSQGKSRGKIYVVDIEKHSVEKELVAHSDTVQALCSVEDRYVLSGSSCEDGKVAIWKVE</sequence>
<dbReference type="Proteomes" id="UP001166093">
    <property type="component" value="Unassembled WGS sequence"/>
</dbReference>
<reference evidence="1" key="1">
    <citation type="journal article" date="2021" name="Cell">
        <title>Tracing the genetic footprints of vertebrate landing in non-teleost ray-finned fishes.</title>
        <authorList>
            <person name="Bi X."/>
            <person name="Wang K."/>
            <person name="Yang L."/>
            <person name="Pan H."/>
            <person name="Jiang H."/>
            <person name="Wei Q."/>
            <person name="Fang M."/>
            <person name="Yu H."/>
            <person name="Zhu C."/>
            <person name="Cai Y."/>
            <person name="He Y."/>
            <person name="Gan X."/>
            <person name="Zeng H."/>
            <person name="Yu D."/>
            <person name="Zhu Y."/>
            <person name="Jiang H."/>
            <person name="Qiu Q."/>
            <person name="Yang H."/>
            <person name="Zhang Y.E."/>
            <person name="Wang W."/>
            <person name="Zhu M."/>
            <person name="He S."/>
            <person name="Zhang G."/>
        </authorList>
    </citation>
    <scope>NUCLEOTIDE SEQUENCE</scope>
    <source>
        <strain evidence="1">Pddl_001</strain>
    </source>
</reference>